<evidence type="ECO:0000256" key="4">
    <source>
        <dbReference type="SAM" id="SignalP"/>
    </source>
</evidence>
<evidence type="ECO:0000256" key="2">
    <source>
        <dbReference type="ARBA" id="ARBA00022729"/>
    </source>
</evidence>
<feature type="domain" description="Fe/B12 periplasmic-binding" evidence="5">
    <location>
        <begin position="72"/>
        <end position="328"/>
    </location>
</feature>
<dbReference type="RefSeq" id="WP_150442090.1">
    <property type="nucleotide sequence ID" value="NZ_VYKL01000037.1"/>
</dbReference>
<dbReference type="FunFam" id="3.40.50.1980:FF:000035">
    <property type="entry name" value="Iron ABC transporter substrate-binding protein"/>
    <property type="match status" value="1"/>
</dbReference>
<reference evidence="6 7" key="1">
    <citation type="submission" date="2019-09" db="EMBL/GenBank/DDBJ databases">
        <title>Whole genome sequences of isolates from the Mars Exploration Rovers.</title>
        <authorList>
            <person name="Seuylemezian A."/>
            <person name="Vaishampayan P."/>
        </authorList>
    </citation>
    <scope>NUCLEOTIDE SEQUENCE [LARGE SCALE GENOMIC DNA]</scope>
    <source>
        <strain evidence="6 7">MER_TA_151</strain>
    </source>
</reference>
<dbReference type="NCBIfam" id="NF038402">
    <property type="entry name" value="TroA_like"/>
    <property type="match status" value="1"/>
</dbReference>
<evidence type="ECO:0000313" key="7">
    <source>
        <dbReference type="Proteomes" id="UP000326671"/>
    </source>
</evidence>
<comment type="caution">
    <text evidence="6">The sequence shown here is derived from an EMBL/GenBank/DDBJ whole genome shotgun (WGS) entry which is preliminary data.</text>
</comment>
<dbReference type="PROSITE" id="PS51257">
    <property type="entry name" value="PROKAR_LIPOPROTEIN"/>
    <property type="match status" value="1"/>
</dbReference>
<dbReference type="InterPro" id="IPR002491">
    <property type="entry name" value="ABC_transptr_periplasmic_BD"/>
</dbReference>
<dbReference type="CDD" id="cd01143">
    <property type="entry name" value="YvrC"/>
    <property type="match status" value="1"/>
</dbReference>
<dbReference type="Proteomes" id="UP000326671">
    <property type="component" value="Unassembled WGS sequence"/>
</dbReference>
<feature type="compositionally biased region" description="Basic and acidic residues" evidence="3">
    <location>
        <begin position="36"/>
        <end position="45"/>
    </location>
</feature>
<feature type="region of interest" description="Disordered" evidence="3">
    <location>
        <begin position="26"/>
        <end position="45"/>
    </location>
</feature>
<feature type="chain" id="PRO_5039692795" evidence="4">
    <location>
        <begin position="20"/>
        <end position="330"/>
    </location>
</feature>
<dbReference type="PANTHER" id="PTHR30535:SF34">
    <property type="entry name" value="MOLYBDATE-BINDING PROTEIN MOLA"/>
    <property type="match status" value="1"/>
</dbReference>
<dbReference type="AlphaFoldDB" id="A0A5J5HAZ8"/>
<dbReference type="InterPro" id="IPR050902">
    <property type="entry name" value="ABC_Transporter_SBP"/>
</dbReference>
<proteinExistence type="inferred from homology"/>
<protein>
    <submittedName>
        <fullName evidence="6">ABC transporter substrate-binding protein</fullName>
    </submittedName>
</protein>
<dbReference type="Gene3D" id="3.40.50.1980">
    <property type="entry name" value="Nitrogenase molybdenum iron protein domain"/>
    <property type="match status" value="2"/>
</dbReference>
<dbReference type="GO" id="GO:0071281">
    <property type="term" value="P:cellular response to iron ion"/>
    <property type="evidence" value="ECO:0007669"/>
    <property type="project" value="TreeGrafter"/>
</dbReference>
<organism evidence="6 7">
    <name type="scientific">Niallia endozanthoxylica</name>
    <dbReference type="NCBI Taxonomy" id="2036016"/>
    <lineage>
        <taxon>Bacteria</taxon>
        <taxon>Bacillati</taxon>
        <taxon>Bacillota</taxon>
        <taxon>Bacilli</taxon>
        <taxon>Bacillales</taxon>
        <taxon>Bacillaceae</taxon>
        <taxon>Niallia</taxon>
    </lineage>
</organism>
<dbReference type="SUPFAM" id="SSF53807">
    <property type="entry name" value="Helical backbone' metal receptor"/>
    <property type="match status" value="1"/>
</dbReference>
<keyword evidence="2 4" id="KW-0732">Signal</keyword>
<dbReference type="PROSITE" id="PS50983">
    <property type="entry name" value="FE_B12_PBP"/>
    <property type="match status" value="1"/>
</dbReference>
<dbReference type="InterPro" id="IPR054828">
    <property type="entry name" value="Vit_B12_bind_prot"/>
</dbReference>
<keyword evidence="7" id="KW-1185">Reference proteome</keyword>
<dbReference type="EMBL" id="VYKL01000037">
    <property type="protein sequence ID" value="KAA9017078.1"/>
    <property type="molecule type" value="Genomic_DNA"/>
</dbReference>
<evidence type="ECO:0000259" key="5">
    <source>
        <dbReference type="PROSITE" id="PS50983"/>
    </source>
</evidence>
<evidence type="ECO:0000313" key="6">
    <source>
        <dbReference type="EMBL" id="KAA9017078.1"/>
    </source>
</evidence>
<comment type="similarity">
    <text evidence="1">Belongs to the bacterial solute-binding protein 8 family.</text>
</comment>
<dbReference type="PANTHER" id="PTHR30535">
    <property type="entry name" value="VITAMIN B12-BINDING PROTEIN"/>
    <property type="match status" value="1"/>
</dbReference>
<accession>A0A5J5HAZ8</accession>
<dbReference type="OrthoDB" id="9816357at2"/>
<evidence type="ECO:0000256" key="3">
    <source>
        <dbReference type="SAM" id="MobiDB-lite"/>
    </source>
</evidence>
<dbReference type="Pfam" id="PF01497">
    <property type="entry name" value="Peripla_BP_2"/>
    <property type="match status" value="1"/>
</dbReference>
<name>A0A5J5HAZ8_9BACI</name>
<gene>
    <name evidence="6" type="ORF">F4V44_21675</name>
</gene>
<sequence>MKKFYTVLFALLLSLLVLAGCGGADENKTAQNEPNQKTEEKESVEEKATDVFPVKIKDAADKEVVIEAKPERIVSLMPSNTEITFALGLGDEIVGVTDYDNYPEEALEKEKIGDMNFNVEKIISLKPDLVLAHGGSGMGSSVEGLQQLRDAGITVLVVNDATSFDAVYDAILMIGKATGTKEKADEITADMQSRIDAIKEKAASIKEEDRKKVYIEIMPAPEIYAAGKNTFMDEMLSIIHAENIVTEADWPKVDQEAIIASNPDVIITTYGFYTPDAAEQVLGREGWQDVNAVKNKQVVDVNSDEVTRSGPRLVEGVEEVAKAVYPDVFK</sequence>
<feature type="signal peptide" evidence="4">
    <location>
        <begin position="1"/>
        <end position="19"/>
    </location>
</feature>
<evidence type="ECO:0000256" key="1">
    <source>
        <dbReference type="ARBA" id="ARBA00008814"/>
    </source>
</evidence>